<keyword evidence="6" id="KW-0406">Ion transport</keyword>
<dbReference type="InterPro" id="IPR000990">
    <property type="entry name" value="Innexin"/>
</dbReference>
<dbReference type="GO" id="GO:0005243">
    <property type="term" value="F:gap junction channel activity"/>
    <property type="evidence" value="ECO:0007669"/>
    <property type="project" value="TreeGrafter"/>
</dbReference>
<dbReference type="Pfam" id="PF00876">
    <property type="entry name" value="Innexin"/>
    <property type="match status" value="1"/>
</dbReference>
<accession>A0A8J4TJV0</accession>
<evidence type="ECO:0000256" key="1">
    <source>
        <dbReference type="ARBA" id="ARBA00004651"/>
    </source>
</evidence>
<evidence type="ECO:0000256" key="5">
    <source>
        <dbReference type="ARBA" id="ARBA00022989"/>
    </source>
</evidence>
<evidence type="ECO:0000256" key="3">
    <source>
        <dbReference type="ARBA" id="ARBA00022475"/>
    </source>
</evidence>
<feature type="chain" id="PRO_5035316356" evidence="9">
    <location>
        <begin position="19"/>
        <end position="232"/>
    </location>
</feature>
<keyword evidence="11" id="KW-1185">Reference proteome</keyword>
<dbReference type="EMBL" id="LUCH01000904">
    <property type="protein sequence ID" value="KAF5404067.1"/>
    <property type="molecule type" value="Genomic_DNA"/>
</dbReference>
<evidence type="ECO:0000313" key="10">
    <source>
        <dbReference type="EMBL" id="KAF5404067.1"/>
    </source>
</evidence>
<evidence type="ECO:0000256" key="8">
    <source>
        <dbReference type="ARBA" id="ARBA00023303"/>
    </source>
</evidence>
<evidence type="ECO:0000256" key="2">
    <source>
        <dbReference type="ARBA" id="ARBA00022448"/>
    </source>
</evidence>
<evidence type="ECO:0000256" key="4">
    <source>
        <dbReference type="ARBA" id="ARBA00022692"/>
    </source>
</evidence>
<name>A0A8J4TJV0_9TREM</name>
<sequence>MATVTLLSLAVWLYRVFFPRSRISFVRNYLKALQLIPLDRNPGDLRDFIDSYLGSDGLFIIRLIGVNCGGILASDLVAELWLGYKDPTYINMSITRRVPKFESDCSLCAPGRSIVHNGWNRTYGDRTKKPARDALLSTFYMSDPHRMWISSRSDRLSRQFQEDSRSECGHSNTVCPSGDGVLGDECNSDEGLGYPKRANDLPIHHTRSMIVPRAQPSTVNFLRQNSVNDDIV</sequence>
<dbReference type="GO" id="GO:0005886">
    <property type="term" value="C:plasma membrane"/>
    <property type="evidence" value="ECO:0007669"/>
    <property type="project" value="UniProtKB-SubCell"/>
</dbReference>
<dbReference type="GO" id="GO:0005921">
    <property type="term" value="C:gap junction"/>
    <property type="evidence" value="ECO:0007669"/>
    <property type="project" value="TreeGrafter"/>
</dbReference>
<gene>
    <name evidence="10" type="ORF">PHET_02625</name>
</gene>
<dbReference type="Proteomes" id="UP000748531">
    <property type="component" value="Unassembled WGS sequence"/>
</dbReference>
<dbReference type="OrthoDB" id="5867527at2759"/>
<feature type="signal peptide" evidence="9">
    <location>
        <begin position="1"/>
        <end position="18"/>
    </location>
</feature>
<comment type="caution">
    <text evidence="10">The sequence shown here is derived from an EMBL/GenBank/DDBJ whole genome shotgun (WGS) entry which is preliminary data.</text>
</comment>
<organism evidence="10 11">
    <name type="scientific">Paragonimus heterotremus</name>
    <dbReference type="NCBI Taxonomy" id="100268"/>
    <lineage>
        <taxon>Eukaryota</taxon>
        <taxon>Metazoa</taxon>
        <taxon>Spiralia</taxon>
        <taxon>Lophotrochozoa</taxon>
        <taxon>Platyhelminthes</taxon>
        <taxon>Trematoda</taxon>
        <taxon>Digenea</taxon>
        <taxon>Plagiorchiida</taxon>
        <taxon>Troglotremata</taxon>
        <taxon>Troglotrematidae</taxon>
        <taxon>Paragonimus</taxon>
    </lineage>
</organism>
<protein>
    <submittedName>
        <fullName evidence="10">Uncharacterized protein</fullName>
    </submittedName>
</protein>
<comment type="subcellular location">
    <subcellularLocation>
        <location evidence="1">Cell membrane</location>
        <topology evidence="1">Multi-pass membrane protein</topology>
    </subcellularLocation>
</comment>
<proteinExistence type="predicted"/>
<evidence type="ECO:0000313" key="11">
    <source>
        <dbReference type="Proteomes" id="UP000748531"/>
    </source>
</evidence>
<evidence type="ECO:0000256" key="7">
    <source>
        <dbReference type="ARBA" id="ARBA00023136"/>
    </source>
</evidence>
<keyword evidence="2" id="KW-0813">Transport</keyword>
<dbReference type="GO" id="GO:0034220">
    <property type="term" value="P:monoatomic ion transmembrane transport"/>
    <property type="evidence" value="ECO:0007669"/>
    <property type="project" value="UniProtKB-KW"/>
</dbReference>
<keyword evidence="8" id="KW-0407">Ion channel</keyword>
<reference evidence="10" key="1">
    <citation type="submission" date="2019-05" db="EMBL/GenBank/DDBJ databases">
        <title>Annotation for the trematode Paragonimus heterotremus.</title>
        <authorList>
            <person name="Choi Y.-J."/>
        </authorList>
    </citation>
    <scope>NUCLEOTIDE SEQUENCE</scope>
    <source>
        <strain evidence="10">LC</strain>
    </source>
</reference>
<keyword evidence="3" id="KW-1003">Cell membrane</keyword>
<dbReference type="PANTHER" id="PTHR11893">
    <property type="entry name" value="INNEXIN"/>
    <property type="match status" value="1"/>
</dbReference>
<keyword evidence="7" id="KW-0472">Membrane</keyword>
<evidence type="ECO:0000256" key="9">
    <source>
        <dbReference type="SAM" id="SignalP"/>
    </source>
</evidence>
<evidence type="ECO:0000256" key="6">
    <source>
        <dbReference type="ARBA" id="ARBA00023065"/>
    </source>
</evidence>
<dbReference type="PANTHER" id="PTHR11893:SF36">
    <property type="entry name" value="INNEXIN-5"/>
    <property type="match status" value="1"/>
</dbReference>
<keyword evidence="9" id="KW-0732">Signal</keyword>
<keyword evidence="4" id="KW-0812">Transmembrane</keyword>
<keyword evidence="5" id="KW-1133">Transmembrane helix</keyword>
<dbReference type="AlphaFoldDB" id="A0A8J4TJV0"/>